<evidence type="ECO:0000256" key="11">
    <source>
        <dbReference type="ARBA" id="ARBA00023157"/>
    </source>
</evidence>
<dbReference type="Ensembl" id="ENSGMOT00000050649.1">
    <property type="protein sequence ID" value="ENSGMOP00000052838.1"/>
    <property type="gene ID" value="ENSGMOG00000028993.1"/>
</dbReference>
<keyword evidence="22" id="KW-1185">Reference proteome</keyword>
<keyword evidence="8" id="KW-1133">Transmembrane helix</keyword>
<feature type="chain" id="PRO_5034135149" description="Beta-galactoside alpha-2,6-sialyltransferase 2" evidence="20">
    <location>
        <begin position="25"/>
        <end position="456"/>
    </location>
</feature>
<keyword evidence="7" id="KW-0735">Signal-anchor</keyword>
<dbReference type="Gene3D" id="3.90.1480.20">
    <property type="entry name" value="Glycosyl transferase family 29"/>
    <property type="match status" value="1"/>
</dbReference>
<keyword evidence="11" id="KW-1015">Disulfide bond</keyword>
<keyword evidence="5" id="KW-0808">Transferase</keyword>
<sequence>MKPRRKLLLAALLAWLLFFLLSLSLDKGPEAVAWGKLRVSLTLTPGTTGSGEVPDTPQGSALDPRDEGGLEGGGEEVEEEEGRSRRREKQQLKEEGKPSWQKRTRGIRSTQAAQKRCGVAGFNLRRRGLVQRQWHGSASYSILSPSLQLERKNYLSANKHRVALQARRGGGSKSGPELHCQLQSEARLGTLDGSQQPFAGLGWSHFVPRRPLAPAAMGSDFKTCAVVMSAGAILNSSLGEEIDSHDAVLRFNAAPTKGYERDVGNKTTIRLINSQIMALRKHHFNSSYLYRNVTLVAWDPAPYSLNLSEWYENPDFDLFTSYVRWRQDRPDQPFYILHPAYLWRLWDVIQSNTQENIQPNPPSSGFIGTVLMMALCRQVHVYEYVPSARQTDLCHYYEEIHDEACTLGAYHPLLYEKQLVQRMNAGTCDDLRVKGRVTLQGFGSDDCIAAPSNRDT</sequence>
<evidence type="ECO:0000313" key="22">
    <source>
        <dbReference type="Proteomes" id="UP000694546"/>
    </source>
</evidence>
<keyword evidence="4" id="KW-0328">Glycosyltransferase</keyword>
<evidence type="ECO:0000256" key="10">
    <source>
        <dbReference type="ARBA" id="ARBA00023136"/>
    </source>
</evidence>
<keyword evidence="12" id="KW-0325">Glycoprotein</keyword>
<accession>A0A8C5BYH2</accession>
<reference evidence="21" key="1">
    <citation type="submission" date="2025-08" db="UniProtKB">
        <authorList>
            <consortium name="Ensembl"/>
        </authorList>
    </citation>
    <scope>IDENTIFICATION</scope>
</reference>
<evidence type="ECO:0000256" key="16">
    <source>
        <dbReference type="ARBA" id="ARBA00034249"/>
    </source>
</evidence>
<evidence type="ECO:0000256" key="13">
    <source>
        <dbReference type="ARBA" id="ARBA00030410"/>
    </source>
</evidence>
<dbReference type="AlphaFoldDB" id="A0A8C5BYH2"/>
<organism evidence="21 22">
    <name type="scientific">Gadus morhua</name>
    <name type="common">Atlantic cod</name>
    <dbReference type="NCBI Taxonomy" id="8049"/>
    <lineage>
        <taxon>Eukaryota</taxon>
        <taxon>Metazoa</taxon>
        <taxon>Chordata</taxon>
        <taxon>Craniata</taxon>
        <taxon>Vertebrata</taxon>
        <taxon>Euteleostomi</taxon>
        <taxon>Actinopterygii</taxon>
        <taxon>Neopterygii</taxon>
        <taxon>Teleostei</taxon>
        <taxon>Neoteleostei</taxon>
        <taxon>Acanthomorphata</taxon>
        <taxon>Zeiogadaria</taxon>
        <taxon>Gadariae</taxon>
        <taxon>Gadiformes</taxon>
        <taxon>Gadoidei</taxon>
        <taxon>Gadidae</taxon>
        <taxon>Gadus</taxon>
    </lineage>
</organism>
<keyword evidence="20" id="KW-0732">Signal</keyword>
<evidence type="ECO:0000256" key="3">
    <source>
        <dbReference type="ARBA" id="ARBA00020782"/>
    </source>
</evidence>
<dbReference type="FunFam" id="3.90.1480.20:FF:000010">
    <property type="entry name" value="ST6 beta-galactoside alpha-2,6-sialyltransferase 2"/>
    <property type="match status" value="1"/>
</dbReference>
<evidence type="ECO:0000256" key="9">
    <source>
        <dbReference type="ARBA" id="ARBA00023034"/>
    </source>
</evidence>
<protein>
    <recommendedName>
        <fullName evidence="3">Beta-galactoside alpha-2,6-sialyltransferase 2</fullName>
        <ecNumber evidence="17">2.4.3.1</ecNumber>
    </recommendedName>
    <alternativeName>
        <fullName evidence="14">CMP-N-acetylneuraminate-beta-galactosamide-alpha-2,6-sialyltransferase 2</fullName>
    </alternativeName>
    <alternativeName>
        <fullName evidence="13">ST6Gal II</fullName>
    </alternativeName>
    <alternativeName>
        <fullName evidence="15">Sialyltransferase 2</fullName>
    </alternativeName>
</protein>
<gene>
    <name evidence="21" type="primary">st6gal2b</name>
</gene>
<dbReference type="PANTHER" id="PTHR46059:SF3">
    <property type="entry name" value="BETA-GALACTOSIDE ALPHA-2,6-SIALYLTRANSFERASE 2"/>
    <property type="match status" value="1"/>
</dbReference>
<keyword evidence="10" id="KW-0472">Membrane</keyword>
<dbReference type="GeneTree" id="ENSGT00940000158714"/>
<evidence type="ECO:0000256" key="8">
    <source>
        <dbReference type="ARBA" id="ARBA00022989"/>
    </source>
</evidence>
<keyword evidence="9" id="KW-0333">Golgi apparatus</keyword>
<evidence type="ECO:0000313" key="21">
    <source>
        <dbReference type="Ensembl" id="ENSGMOP00000052838.1"/>
    </source>
</evidence>
<feature type="region of interest" description="Disordered" evidence="19">
    <location>
        <begin position="43"/>
        <end position="112"/>
    </location>
</feature>
<dbReference type="GO" id="GO:0003835">
    <property type="term" value="F:beta-galactoside alpha-2,6-sialyltransferase activity"/>
    <property type="evidence" value="ECO:0007669"/>
    <property type="project" value="UniProtKB-EC"/>
</dbReference>
<dbReference type="Pfam" id="PF00777">
    <property type="entry name" value="Glyco_transf_29"/>
    <property type="match status" value="1"/>
</dbReference>
<reference evidence="21" key="2">
    <citation type="submission" date="2025-09" db="UniProtKB">
        <authorList>
            <consortium name="Ensembl"/>
        </authorList>
    </citation>
    <scope>IDENTIFICATION</scope>
</reference>
<feature type="signal peptide" evidence="20">
    <location>
        <begin position="1"/>
        <end position="24"/>
    </location>
</feature>
<evidence type="ECO:0000256" key="17">
    <source>
        <dbReference type="ARBA" id="ARBA00034329"/>
    </source>
</evidence>
<evidence type="ECO:0000256" key="12">
    <source>
        <dbReference type="ARBA" id="ARBA00023180"/>
    </source>
</evidence>
<dbReference type="InterPro" id="IPR038578">
    <property type="entry name" value="GT29-like_sf"/>
</dbReference>
<dbReference type="EC" id="2.4.3.1" evidence="17"/>
<proteinExistence type="inferred from homology"/>
<comment type="function">
    <text evidence="18">Transfers sialic acid from the donor of substrate CMP-sialic acid to galactose containing acceptor substrates.</text>
</comment>
<evidence type="ECO:0000256" key="4">
    <source>
        <dbReference type="ARBA" id="ARBA00022676"/>
    </source>
</evidence>
<dbReference type="Proteomes" id="UP000694546">
    <property type="component" value="Chromosome 4"/>
</dbReference>
<evidence type="ECO:0000256" key="1">
    <source>
        <dbReference type="ARBA" id="ARBA00004447"/>
    </source>
</evidence>
<evidence type="ECO:0000256" key="5">
    <source>
        <dbReference type="ARBA" id="ARBA00022679"/>
    </source>
</evidence>
<evidence type="ECO:0000256" key="19">
    <source>
        <dbReference type="SAM" id="MobiDB-lite"/>
    </source>
</evidence>
<evidence type="ECO:0000256" key="14">
    <source>
        <dbReference type="ARBA" id="ARBA00030509"/>
    </source>
</evidence>
<evidence type="ECO:0000256" key="18">
    <source>
        <dbReference type="ARBA" id="ARBA00060076"/>
    </source>
</evidence>
<evidence type="ECO:0000256" key="6">
    <source>
        <dbReference type="ARBA" id="ARBA00022692"/>
    </source>
</evidence>
<evidence type="ECO:0000256" key="2">
    <source>
        <dbReference type="ARBA" id="ARBA00006003"/>
    </source>
</evidence>
<dbReference type="PANTHER" id="PTHR46059">
    <property type="entry name" value="BETA-GALACTOSIDE ALPHA-2,6-SIALYLTRANSFERASE"/>
    <property type="match status" value="1"/>
</dbReference>
<dbReference type="GO" id="GO:0032580">
    <property type="term" value="C:Golgi cisterna membrane"/>
    <property type="evidence" value="ECO:0007669"/>
    <property type="project" value="UniProtKB-SubCell"/>
</dbReference>
<comment type="catalytic activity">
    <reaction evidence="16">
        <text>a beta-D-galactoside + CMP-N-acetyl-beta-neuraminate = an N-acetyl-alpha-neuraminyl-(2-&gt;6)-beta-D-galactosyl derivative + CMP + H(+)</text>
        <dbReference type="Rhea" id="RHEA:52104"/>
        <dbReference type="ChEBI" id="CHEBI:15378"/>
        <dbReference type="ChEBI" id="CHEBI:28034"/>
        <dbReference type="ChEBI" id="CHEBI:57812"/>
        <dbReference type="ChEBI" id="CHEBI:60377"/>
        <dbReference type="ChEBI" id="CHEBI:136398"/>
        <dbReference type="EC" id="2.4.3.1"/>
    </reaction>
</comment>
<comment type="subcellular location">
    <subcellularLocation>
        <location evidence="1">Golgi apparatus</location>
        <location evidence="1">Golgi stack membrane</location>
        <topology evidence="1">Single-pass type II membrane protein</topology>
    </subcellularLocation>
</comment>
<dbReference type="InterPro" id="IPR001675">
    <property type="entry name" value="Glyco_trans_29"/>
</dbReference>
<evidence type="ECO:0000256" key="20">
    <source>
        <dbReference type="SAM" id="SignalP"/>
    </source>
</evidence>
<dbReference type="GO" id="GO:0097503">
    <property type="term" value="P:sialylation"/>
    <property type="evidence" value="ECO:0007669"/>
    <property type="project" value="TreeGrafter"/>
</dbReference>
<evidence type="ECO:0000256" key="7">
    <source>
        <dbReference type="ARBA" id="ARBA00022968"/>
    </source>
</evidence>
<evidence type="ECO:0000256" key="15">
    <source>
        <dbReference type="ARBA" id="ARBA00032076"/>
    </source>
</evidence>
<keyword evidence="6" id="KW-0812">Transmembrane</keyword>
<name>A0A8C5BYH2_GADMO</name>
<comment type="similarity">
    <text evidence="2">Belongs to the glycosyltransferase 29 family.</text>
</comment>